<dbReference type="EMBL" id="JAPHNI010000202">
    <property type="protein sequence ID" value="KAJ8114305.1"/>
    <property type="molecule type" value="Genomic_DNA"/>
</dbReference>
<comment type="caution">
    <text evidence="1">The sequence shown here is derived from an EMBL/GenBank/DDBJ whole genome shotgun (WGS) entry which is preliminary data.</text>
</comment>
<protein>
    <submittedName>
        <fullName evidence="1">Uncharacterized protein</fullName>
    </submittedName>
</protein>
<accession>A0ACC2IGJ3</accession>
<organism evidence="1 2">
    <name type="scientific">Boeremia exigua</name>
    <dbReference type="NCBI Taxonomy" id="749465"/>
    <lineage>
        <taxon>Eukaryota</taxon>
        <taxon>Fungi</taxon>
        <taxon>Dikarya</taxon>
        <taxon>Ascomycota</taxon>
        <taxon>Pezizomycotina</taxon>
        <taxon>Dothideomycetes</taxon>
        <taxon>Pleosporomycetidae</taxon>
        <taxon>Pleosporales</taxon>
        <taxon>Pleosporineae</taxon>
        <taxon>Didymellaceae</taxon>
        <taxon>Boeremia</taxon>
    </lineage>
</organism>
<keyword evidence="2" id="KW-1185">Reference proteome</keyword>
<gene>
    <name evidence="1" type="ORF">OPT61_g3788</name>
</gene>
<evidence type="ECO:0000313" key="2">
    <source>
        <dbReference type="Proteomes" id="UP001153331"/>
    </source>
</evidence>
<dbReference type="Proteomes" id="UP001153331">
    <property type="component" value="Unassembled WGS sequence"/>
</dbReference>
<name>A0ACC2IGJ3_9PLEO</name>
<sequence>MVKEEPGRLLRGAHSNENAQRQGSTRSRDVPQQQQGRINPQHVKRIIDTSGHHALRSVVLQLCKTSPALSGAIVRGLAPHSPWAQALMRGQQAKLRTQTQHTIKAEPRANEQAADERVKKQLGSSSNAQSLTPQNRTNHTNHADRTPRVHENRDGLRLPPSSQKAPNVKREHRPSPTDSDDSTNIVGFSAIDKDTGRQRSNHSIAAPRDSRHHSATNHGNERQAIQQRSTRNAVTDQKPGVCLQCGEMLEETGIECYFHTGQEAPARPGDIPQYTCCNRFVGEPGCKVGRHIDSRAGTVTNAKRPSPSHHGSQWSKKPRVLSQIAYITPGLTSLAMLMLLVIAALAVAASPFPYPQSWRTRDNEFYSLRANWFVNTVVNRRHVLMVSCSPDEPWHGRHLVDLPTGDRLGLENFTVNPETPPLRFTPVRIRNDDNRYALRGDGVGDDLSRIPYLAALINRVTRTVSMKIVYLPTPLQESFETQTDACLQGYSCTADQWFFSDVGPISGPKEVYRDFRFGGFRGRWELFKDAGREGWHVYWKGAAGTHRPVQFDLVSVV</sequence>
<proteinExistence type="predicted"/>
<reference evidence="1" key="1">
    <citation type="submission" date="2022-11" db="EMBL/GenBank/DDBJ databases">
        <title>Genome Sequence of Boeremia exigua.</title>
        <authorList>
            <person name="Buettner E."/>
        </authorList>
    </citation>
    <scope>NUCLEOTIDE SEQUENCE</scope>
    <source>
        <strain evidence="1">CU02</strain>
    </source>
</reference>
<evidence type="ECO:0000313" key="1">
    <source>
        <dbReference type="EMBL" id="KAJ8114305.1"/>
    </source>
</evidence>